<organism evidence="2 3">
    <name type="scientific">Gellertiella hungarica</name>
    <dbReference type="NCBI Taxonomy" id="1572859"/>
    <lineage>
        <taxon>Bacteria</taxon>
        <taxon>Pseudomonadati</taxon>
        <taxon>Pseudomonadota</taxon>
        <taxon>Alphaproteobacteria</taxon>
        <taxon>Hyphomicrobiales</taxon>
        <taxon>Rhizobiaceae</taxon>
        <taxon>Gellertiella</taxon>
    </lineage>
</organism>
<evidence type="ECO:0008006" key="4">
    <source>
        <dbReference type="Google" id="ProtNLM"/>
    </source>
</evidence>
<gene>
    <name evidence="2" type="ORF">GGR23_004230</name>
</gene>
<accession>A0A7W6J905</accession>
<dbReference type="PROSITE" id="PS51257">
    <property type="entry name" value="PROKAR_LIPOPROTEIN"/>
    <property type="match status" value="1"/>
</dbReference>
<evidence type="ECO:0000313" key="3">
    <source>
        <dbReference type="Proteomes" id="UP000528286"/>
    </source>
</evidence>
<evidence type="ECO:0000313" key="2">
    <source>
        <dbReference type="EMBL" id="MBB4067003.1"/>
    </source>
</evidence>
<feature type="signal peptide" evidence="1">
    <location>
        <begin position="1"/>
        <end position="21"/>
    </location>
</feature>
<name>A0A7W6J905_9HYPH</name>
<keyword evidence="1" id="KW-0732">Signal</keyword>
<dbReference type="EMBL" id="JACIEZ010000013">
    <property type="protein sequence ID" value="MBB4067003.1"/>
    <property type="molecule type" value="Genomic_DNA"/>
</dbReference>
<proteinExistence type="predicted"/>
<keyword evidence="3" id="KW-1185">Reference proteome</keyword>
<dbReference type="AlphaFoldDB" id="A0A7W6J905"/>
<protein>
    <recommendedName>
        <fullName evidence="4">Lipoprotein</fullName>
    </recommendedName>
</protein>
<comment type="caution">
    <text evidence="2">The sequence shown here is derived from an EMBL/GenBank/DDBJ whole genome shotgun (WGS) entry which is preliminary data.</text>
</comment>
<feature type="chain" id="PRO_5030585630" description="Lipoprotein" evidence="1">
    <location>
        <begin position="22"/>
        <end position="125"/>
    </location>
</feature>
<sequence>MKRFLILAAAVAALASCQTDAQVRSGKPFAQFKTAKNANDAVACLIPSIEKSYNAVAIERWRFVAQTLVPNREYDIVPTAGMINGHYLYTVNVKQTAGGSDLTMYTGQFVMPFLTKGITDGIRGC</sequence>
<evidence type="ECO:0000256" key="1">
    <source>
        <dbReference type="SAM" id="SignalP"/>
    </source>
</evidence>
<dbReference type="Proteomes" id="UP000528286">
    <property type="component" value="Unassembled WGS sequence"/>
</dbReference>
<reference evidence="2 3" key="1">
    <citation type="submission" date="2020-08" db="EMBL/GenBank/DDBJ databases">
        <title>Genomic Encyclopedia of Type Strains, Phase IV (KMG-IV): sequencing the most valuable type-strain genomes for metagenomic binning, comparative biology and taxonomic classification.</title>
        <authorList>
            <person name="Goeker M."/>
        </authorList>
    </citation>
    <scope>NUCLEOTIDE SEQUENCE [LARGE SCALE GENOMIC DNA]</scope>
    <source>
        <strain evidence="2 3">DSM 29853</strain>
    </source>
</reference>